<dbReference type="Proteomes" id="UP000254400">
    <property type="component" value="Unassembled WGS sequence"/>
</dbReference>
<accession>A0A378XZ08</accession>
<name>A0A378XZ08_PAEPO</name>
<organism evidence="1 2">
    <name type="scientific">Paenibacillus polymyxa</name>
    <name type="common">Bacillus polymyxa</name>
    <dbReference type="NCBI Taxonomy" id="1406"/>
    <lineage>
        <taxon>Bacteria</taxon>
        <taxon>Bacillati</taxon>
        <taxon>Bacillota</taxon>
        <taxon>Bacilli</taxon>
        <taxon>Bacillales</taxon>
        <taxon>Paenibacillaceae</taxon>
        <taxon>Paenibacillus</taxon>
    </lineage>
</organism>
<dbReference type="GeneID" id="93346467"/>
<protein>
    <submittedName>
        <fullName evidence="1">Uncharacterized protein</fullName>
    </submittedName>
</protein>
<sequence>MIIELKRLPDVTRHMVGERTNDPNMDIWWVNGCNEEGEDYYELYIDSHDNHHSFYYKYGWGEIKSLEEALEELE</sequence>
<dbReference type="RefSeq" id="WP_019687630.1">
    <property type="nucleotide sequence ID" value="NZ_CP036496.1"/>
</dbReference>
<dbReference type="AlphaFoldDB" id="A0A378XZ08"/>
<proteinExistence type="predicted"/>
<evidence type="ECO:0000313" key="1">
    <source>
        <dbReference type="EMBL" id="SUA70236.1"/>
    </source>
</evidence>
<evidence type="ECO:0000313" key="2">
    <source>
        <dbReference type="Proteomes" id="UP000254400"/>
    </source>
</evidence>
<reference evidence="1 2" key="1">
    <citation type="submission" date="2018-06" db="EMBL/GenBank/DDBJ databases">
        <authorList>
            <consortium name="Pathogen Informatics"/>
            <person name="Doyle S."/>
        </authorList>
    </citation>
    <scope>NUCLEOTIDE SEQUENCE [LARGE SCALE GENOMIC DNA]</scope>
    <source>
        <strain evidence="1 2">NCTC10343</strain>
    </source>
</reference>
<dbReference type="EMBL" id="UGSC01000001">
    <property type="protein sequence ID" value="SUA70236.1"/>
    <property type="molecule type" value="Genomic_DNA"/>
</dbReference>
<gene>
    <name evidence="1" type="ORF">NCTC10343_03106</name>
</gene>